<sequence length="771" mass="82072">MSSFANPTNPSSPVYQSHQAQSQYHHHLMPVPFPSQGSSISTMTPPSPSSTSSSSLSSIHTLSFVPYYTPAQIEAMYAKQRASKMSESKWIANRNTATGFIQAVASRLGFPQRTTATAQLLYQRFHLFYPPTDFVLHEVALASLFLSSKLNDTAKKARDILMASYALRFPELVKGGGEAIAPRAQRNPMSSVGQPLLASAGSKRKGKSGDEDFPSKSHEALPPVPAGIGSVPESDVDQGALENERKRLLALERLFLECMCFNFQLRSQTALNLVVKFGRALKVPKRLCLRAWRIASDTHRTASPLQYPPNVIALASLYAAVLLSFPPTSGNVRAAPGEVVPHKVDVGDEDERAASAIIEIFSSSGMGNSADRGKCRTSDGICQVDLGSWEEDLDACIEDVEEVTHDILDLYLSSCSSLPAGIFATGSQNANAKLSAAAFMTPSPRSPAEPVSLEYLTPSPSSNLGVADGASSAGSSSKKTKVPPHAFSPPPFGVIDWIEEYQLKRRKKQASSAKGEEKPVKTAVSHASAAIGTKAGATVASPVNTSSSLRASSSNLSTVTKVPPPQAMTSSLTDIKIWLRNIEYEREKMDNEMIKSTTEVASLAESRPGGGNAAERRVQESVRNRSLRRQQVKLNRQALVLPNPQPPPPNAGSTLAGNESYEMAVATSTSTSPIDIHHNTNHPGGFENPSLPIFGAGIVPTPSVKAPGLGLSKGQGTGIGIDANVQAPPPPQAYNRDVTAIGNPPPPASSPSSPSNPPPKDSLSVATRFLF</sequence>
<evidence type="ECO:0000313" key="2">
    <source>
        <dbReference type="Proteomes" id="UP000245626"/>
    </source>
</evidence>
<reference evidence="1 2" key="1">
    <citation type="journal article" date="2018" name="Mol. Biol. Evol.">
        <title>Broad Genomic Sampling Reveals a Smut Pathogenic Ancestry of the Fungal Clade Ustilaginomycotina.</title>
        <authorList>
            <person name="Kijpornyongpan T."/>
            <person name="Mondo S.J."/>
            <person name="Barry K."/>
            <person name="Sandor L."/>
            <person name="Lee J."/>
            <person name="Lipzen A."/>
            <person name="Pangilinan J."/>
            <person name="LaButti K."/>
            <person name="Hainaut M."/>
            <person name="Henrissat B."/>
            <person name="Grigoriev I.V."/>
            <person name="Spatafora J.W."/>
            <person name="Aime M.C."/>
        </authorList>
    </citation>
    <scope>NUCLEOTIDE SEQUENCE [LARGE SCALE GENOMIC DNA]</scope>
    <source>
        <strain evidence="1 2">SA 807</strain>
    </source>
</reference>
<dbReference type="EMBL" id="KZ819738">
    <property type="protein sequence ID" value="PWN53178.1"/>
    <property type="molecule type" value="Genomic_DNA"/>
</dbReference>
<proteinExistence type="predicted"/>
<keyword evidence="2" id="KW-1185">Reference proteome</keyword>
<evidence type="ECO:0000313" key="1">
    <source>
        <dbReference type="EMBL" id="PWN53178.1"/>
    </source>
</evidence>
<protein>
    <submittedName>
        <fullName evidence="1">Uncharacterized protein</fullName>
    </submittedName>
</protein>
<dbReference type="Proteomes" id="UP000245626">
    <property type="component" value="Unassembled WGS sequence"/>
</dbReference>
<name>A0ACD0P531_9BASI</name>
<accession>A0ACD0P531</accession>
<gene>
    <name evidence="1" type="ORF">IE53DRAFT_384361</name>
</gene>
<organism evidence="1 2">
    <name type="scientific">Violaceomyces palustris</name>
    <dbReference type="NCBI Taxonomy" id="1673888"/>
    <lineage>
        <taxon>Eukaryota</taxon>
        <taxon>Fungi</taxon>
        <taxon>Dikarya</taxon>
        <taxon>Basidiomycota</taxon>
        <taxon>Ustilaginomycotina</taxon>
        <taxon>Ustilaginomycetes</taxon>
        <taxon>Violaceomycetales</taxon>
        <taxon>Violaceomycetaceae</taxon>
        <taxon>Violaceomyces</taxon>
    </lineage>
</organism>